<keyword evidence="2" id="KW-1185">Reference proteome</keyword>
<proteinExistence type="predicted"/>
<name>A0A173GCQ0_9CAUD</name>
<gene>
    <name evidence="1" type="ORF">SIMMY50_12</name>
</gene>
<dbReference type="EMBL" id="KU886223">
    <property type="protein sequence ID" value="ANH51474.1"/>
    <property type="molecule type" value="Genomic_DNA"/>
</dbReference>
<dbReference type="Pfam" id="PF25613">
    <property type="entry name" value="DUF7941"/>
    <property type="match status" value="1"/>
</dbReference>
<dbReference type="Proteomes" id="UP000222975">
    <property type="component" value="Segment"/>
</dbReference>
<evidence type="ECO:0008006" key="3">
    <source>
        <dbReference type="Google" id="ProtNLM"/>
    </source>
</evidence>
<sequence length="289" mass="31677">MNILGKDPQQLIKELAAGHNNVTLVPGATKVVNFQNLAGTVGIDAQADIVPADPTVYYRKKTIQFGKIDLSKHWLNQRLTIPLQANSTSHSILPQLIKRYGLKLSTDDLVLTTVDTSKDIWELPIRVKATSWVFKNTLDNIIVYATDVSTDLQYVIKRPSLTGLAYPSADTTKMQGPLLSYGMHYSVYTGQNEALRNAKVGYKMIVASDDDWAIADLLSDYTGLAWSFKQTGPSLYNAEVAYNGVATNVPSTYSHLDRNSATNFLILKLSGVGDVGGYVAIGYTIEVDP</sequence>
<evidence type="ECO:0000313" key="1">
    <source>
        <dbReference type="EMBL" id="ANH51474.1"/>
    </source>
</evidence>
<organism evidence="1 2">
    <name type="scientific">Erwinia phage vB_EamM_Simmy50</name>
    <dbReference type="NCBI Taxonomy" id="1815988"/>
    <lineage>
        <taxon>Viruses</taxon>
        <taxon>Duplodnaviria</taxon>
        <taxon>Heunggongvirae</taxon>
        <taxon>Uroviricota</taxon>
        <taxon>Caudoviricetes</taxon>
        <taxon>Chimalliviridae</taxon>
        <taxon>Agricanvirus</taxon>
        <taxon>Agricanvirus simmy50</taxon>
    </lineage>
</organism>
<protein>
    <recommendedName>
        <fullName evidence="3">Virion structural protein</fullName>
    </recommendedName>
</protein>
<reference evidence="2" key="1">
    <citation type="submission" date="2016-03" db="EMBL/GenBank/DDBJ databases">
        <authorList>
            <person name="Sharma R."/>
            <person name="Simister A.R."/>
            <person name="Berg J.A."/>
            <person name="Jensen G.L."/>
            <person name="Keele B.R."/>
            <person name="Ward M.E.H."/>
            <person name="Breakwell D.P."/>
            <person name="Hope S."/>
            <person name="Grose J.H."/>
        </authorList>
    </citation>
    <scope>NUCLEOTIDE SEQUENCE [LARGE SCALE GENOMIC DNA]</scope>
</reference>
<accession>A0A173GCQ0</accession>
<evidence type="ECO:0000313" key="2">
    <source>
        <dbReference type="Proteomes" id="UP000222975"/>
    </source>
</evidence>
<dbReference type="InterPro" id="IPR057701">
    <property type="entry name" value="DUF7941"/>
</dbReference>